<dbReference type="RefSeq" id="WP_380673137.1">
    <property type="nucleotide sequence ID" value="NZ_JBHTCJ010000021.1"/>
</dbReference>
<dbReference type="EMBL" id="JBHTCJ010000021">
    <property type="protein sequence ID" value="MFC7344898.1"/>
    <property type="molecule type" value="Genomic_DNA"/>
</dbReference>
<comment type="caution">
    <text evidence="1">The sequence shown here is derived from an EMBL/GenBank/DDBJ whole genome shotgun (WGS) entry which is preliminary data.</text>
</comment>
<reference evidence="2" key="1">
    <citation type="journal article" date="2019" name="Int. J. Syst. Evol. Microbiol.">
        <title>The Global Catalogue of Microorganisms (GCM) 10K type strain sequencing project: providing services to taxonomists for standard genome sequencing and annotation.</title>
        <authorList>
            <consortium name="The Broad Institute Genomics Platform"/>
            <consortium name="The Broad Institute Genome Sequencing Center for Infectious Disease"/>
            <person name="Wu L."/>
            <person name="Ma J."/>
        </authorList>
    </citation>
    <scope>NUCLEOTIDE SEQUENCE [LARGE SCALE GENOMIC DNA]</scope>
    <source>
        <strain evidence="2">WLHS5</strain>
    </source>
</reference>
<name>A0ABW2LQU1_9PSEU</name>
<proteinExistence type="predicted"/>
<accession>A0ABW2LQU1</accession>
<keyword evidence="2" id="KW-1185">Reference proteome</keyword>
<evidence type="ECO:0000313" key="2">
    <source>
        <dbReference type="Proteomes" id="UP001596504"/>
    </source>
</evidence>
<protein>
    <submittedName>
        <fullName evidence="1">Uncharacterized protein</fullName>
    </submittedName>
</protein>
<gene>
    <name evidence="1" type="ORF">ACFQRI_26100</name>
</gene>
<sequence>MRPVDLPAVRAAMSRPRSVRDAADWIRPRQPDTTMALQQALREAALYWVSSEMALLASEVARHEIDEARWLLIDRPTPAGLFVIEHLPAEQDTSTSVEFAVSWGDHPDGLLLVWWADRDGMAEYRDRLPRHPAPLISTGGFVVPVNERYQPLTEYPRLRRNAIALLQAMWLLMDMPSITTTACAGSSLPTFLADRVPRPRRATARSGTAGEDVAVIHIRRERPGRASGSAASPYRHRWVVRPHKRWQACGPGRRQRRRVLVPPHIKGPAGAPFLNREHVMLWDR</sequence>
<organism evidence="1 2">
    <name type="scientific">Saccharopolyspora griseoalba</name>
    <dbReference type="NCBI Taxonomy" id="1431848"/>
    <lineage>
        <taxon>Bacteria</taxon>
        <taxon>Bacillati</taxon>
        <taxon>Actinomycetota</taxon>
        <taxon>Actinomycetes</taxon>
        <taxon>Pseudonocardiales</taxon>
        <taxon>Pseudonocardiaceae</taxon>
        <taxon>Saccharopolyspora</taxon>
    </lineage>
</organism>
<dbReference type="Proteomes" id="UP001596504">
    <property type="component" value="Unassembled WGS sequence"/>
</dbReference>
<evidence type="ECO:0000313" key="1">
    <source>
        <dbReference type="EMBL" id="MFC7344898.1"/>
    </source>
</evidence>